<dbReference type="GO" id="GO:0033388">
    <property type="term" value="P:putrescine biosynthetic process from arginine"/>
    <property type="evidence" value="ECO:0007669"/>
    <property type="project" value="TreeGrafter"/>
</dbReference>
<keyword evidence="4" id="KW-1185">Reference proteome</keyword>
<comment type="caution">
    <text evidence="3">The sequence shown here is derived from an EMBL/GenBank/DDBJ whole genome shotgun (WGS) entry which is preliminary data.</text>
</comment>
<evidence type="ECO:0000313" key="3">
    <source>
        <dbReference type="EMBL" id="GAB12549.1"/>
    </source>
</evidence>
<dbReference type="Pfam" id="PF00795">
    <property type="entry name" value="CN_hydrolase"/>
    <property type="match status" value="1"/>
</dbReference>
<organism evidence="3 4">
    <name type="scientific">Arthrobacter globiformis (strain ATCC 8010 / DSM 20124 / JCM 1332 / NBRC 12137 / NCIMB 8907 / NRRL B-2979 / 168)</name>
    <dbReference type="NCBI Taxonomy" id="1077972"/>
    <lineage>
        <taxon>Bacteria</taxon>
        <taxon>Bacillati</taxon>
        <taxon>Actinomycetota</taxon>
        <taxon>Actinomycetes</taxon>
        <taxon>Micrococcales</taxon>
        <taxon>Micrococcaceae</taxon>
        <taxon>Arthrobacter</taxon>
    </lineage>
</organism>
<evidence type="ECO:0000259" key="2">
    <source>
        <dbReference type="PROSITE" id="PS50263"/>
    </source>
</evidence>
<dbReference type="InterPro" id="IPR036526">
    <property type="entry name" value="C-N_Hydrolase_sf"/>
</dbReference>
<proteinExistence type="predicted"/>
<dbReference type="EMBL" id="BAEG01000016">
    <property type="protein sequence ID" value="GAB12549.1"/>
    <property type="molecule type" value="Genomic_DNA"/>
</dbReference>
<dbReference type="SUPFAM" id="SSF56317">
    <property type="entry name" value="Carbon-nitrogen hydrolase"/>
    <property type="match status" value="1"/>
</dbReference>
<dbReference type="OrthoDB" id="9811121at2"/>
<dbReference type="RefSeq" id="WP_003798775.1">
    <property type="nucleotide sequence ID" value="NZ_BAEG01000016.1"/>
</dbReference>
<sequence>MTGPLTVSAIQYAALDGGIDANVPEHVRLIEDADSHGARLVVFPELSLTGYNLRLLRGSDHSGGGQPDGGQWVAPGDPRLDPIREICRRTGITAVVGAPFREPDGTPRLASLAIHPNGAEEAGFKTHLHGDEESLFEAGPGFEKGKRFEGGLGIEAGQRFGPEQGSELEQEPLLLDVDGWKVALAICFDAAHPAHSGAAAAAAGADVYAVSALYTQDEGHRLGLHLGARAMDNRMYGVLANLGGQTPLGPSCGLSGFWGPDGLAMQQAGGVGTEVVTAVLRRGSLDRYRG</sequence>
<dbReference type="AlphaFoldDB" id="H0QI98"/>
<protein>
    <submittedName>
        <fullName evidence="3">Putative hydrolase</fullName>
    </submittedName>
</protein>
<dbReference type="Gene3D" id="3.60.110.10">
    <property type="entry name" value="Carbon-nitrogen hydrolase"/>
    <property type="match status" value="1"/>
</dbReference>
<dbReference type="STRING" id="1077972.ARGLB_016_00610"/>
<dbReference type="PROSITE" id="PS50263">
    <property type="entry name" value="CN_HYDROLASE"/>
    <property type="match status" value="1"/>
</dbReference>
<evidence type="ECO:0000313" key="4">
    <source>
        <dbReference type="Proteomes" id="UP000003828"/>
    </source>
</evidence>
<accession>H0QI98</accession>
<dbReference type="Proteomes" id="UP000003828">
    <property type="component" value="Unassembled WGS sequence"/>
</dbReference>
<dbReference type="GO" id="GO:0050126">
    <property type="term" value="F:N-carbamoylputrescine amidase activity"/>
    <property type="evidence" value="ECO:0007669"/>
    <property type="project" value="TreeGrafter"/>
</dbReference>
<dbReference type="eggNOG" id="COG0388">
    <property type="taxonomic scope" value="Bacteria"/>
</dbReference>
<dbReference type="PANTHER" id="PTHR43674">
    <property type="entry name" value="NITRILASE C965.09-RELATED"/>
    <property type="match status" value="1"/>
</dbReference>
<dbReference type="InterPro" id="IPR003010">
    <property type="entry name" value="C-N_Hydrolase"/>
</dbReference>
<evidence type="ECO:0000256" key="1">
    <source>
        <dbReference type="ARBA" id="ARBA00022801"/>
    </source>
</evidence>
<feature type="domain" description="CN hydrolase" evidence="2">
    <location>
        <begin position="5"/>
        <end position="287"/>
    </location>
</feature>
<keyword evidence="1 3" id="KW-0378">Hydrolase</keyword>
<name>H0QI98_ARTG1</name>
<dbReference type="InterPro" id="IPR050345">
    <property type="entry name" value="Aliph_Amidase/BUP"/>
</dbReference>
<dbReference type="CDD" id="cd07197">
    <property type="entry name" value="nitrilase"/>
    <property type="match status" value="1"/>
</dbReference>
<dbReference type="PANTHER" id="PTHR43674:SF2">
    <property type="entry name" value="BETA-UREIDOPROPIONASE"/>
    <property type="match status" value="1"/>
</dbReference>
<gene>
    <name evidence="3" type="ORF">ARGLB_016_00610</name>
</gene>
<reference evidence="3 4" key="1">
    <citation type="submission" date="2011-12" db="EMBL/GenBank/DDBJ databases">
        <title>Whole genome shotgun sequence of Arthrobacter globiformis NBRC 12137.</title>
        <authorList>
            <person name="Miyazawa S."/>
            <person name="Hosoyama A."/>
            <person name="Tsuchikane K."/>
            <person name="Katsumata H."/>
            <person name="Yamazaki S."/>
            <person name="Fujita N."/>
        </authorList>
    </citation>
    <scope>NUCLEOTIDE SEQUENCE [LARGE SCALE GENOMIC DNA]</scope>
    <source>
        <strain evidence="3 4">NBRC 12137</strain>
    </source>
</reference>